<dbReference type="InterPro" id="IPR051450">
    <property type="entry name" value="Gfo/Idh/MocA_Oxidoreductases"/>
</dbReference>
<sequence>MVGVGLIGAGNWGRNLARNFATLPQAELKYICDLSPVIRQTMAGLYPQTSVTDDMHAILSDAEVDAVVVAVEAHLHHRVAKAALEAGKHVYVEKPLTLSSADAQDLIELAQARRLKLMVGHLLEYHPAVDYMKAMVDQGAIGETLYLYFQRVNLGIVRQNENVWWSLAPHDISVACYLFGAEPVSISASGQAYLQNDIEDVVFANLKFADGRMAHIHVSWLDPHKIRKVTLVGEQKMVVFDDMEATEKIRIYDKGAEVRRSVESYVEAITLRNGDILIPRVPPGEPLRIECQHFVGCIVGDTLPRSDGADGLRVVRVLEAGNLSLAQGGEPVSLTAESVAVEMSSG</sequence>
<dbReference type="HOGENOM" id="CLU_023194_10_2_7"/>
<evidence type="ECO:0000259" key="2">
    <source>
        <dbReference type="Pfam" id="PF22725"/>
    </source>
</evidence>
<dbReference type="InterPro" id="IPR055170">
    <property type="entry name" value="GFO_IDH_MocA-like_dom"/>
</dbReference>
<dbReference type="InterPro" id="IPR036291">
    <property type="entry name" value="NAD(P)-bd_dom_sf"/>
</dbReference>
<reference evidence="3 4" key="1">
    <citation type="journal article" date="2014" name="Nature">
        <title>An environmental bacterial taxon with a large and distinct metabolic repertoire.</title>
        <authorList>
            <person name="Wilson M.C."/>
            <person name="Mori T."/>
            <person name="Ruckert C."/>
            <person name="Uria A.R."/>
            <person name="Helf M.J."/>
            <person name="Takada K."/>
            <person name="Gernert C."/>
            <person name="Steffens U.A."/>
            <person name="Heycke N."/>
            <person name="Schmitt S."/>
            <person name="Rinke C."/>
            <person name="Helfrich E.J."/>
            <person name="Brachmann A.O."/>
            <person name="Gurgui C."/>
            <person name="Wakimoto T."/>
            <person name="Kracht M."/>
            <person name="Crusemann M."/>
            <person name="Hentschel U."/>
            <person name="Abe I."/>
            <person name="Matsunaga S."/>
            <person name="Kalinowski J."/>
            <person name="Takeyama H."/>
            <person name="Piel J."/>
        </authorList>
    </citation>
    <scope>NUCLEOTIDE SEQUENCE [LARGE SCALE GENOMIC DNA]</scope>
    <source>
        <strain evidence="4">TSY1</strain>
    </source>
</reference>
<dbReference type="SUPFAM" id="SSF55347">
    <property type="entry name" value="Glyceraldehyde-3-phosphate dehydrogenase-like, C-terminal domain"/>
    <property type="match status" value="1"/>
</dbReference>
<evidence type="ECO:0008006" key="5">
    <source>
        <dbReference type="Google" id="ProtNLM"/>
    </source>
</evidence>
<dbReference type="Pfam" id="PF22725">
    <property type="entry name" value="GFO_IDH_MocA_C3"/>
    <property type="match status" value="1"/>
</dbReference>
<dbReference type="Gene3D" id="3.40.50.720">
    <property type="entry name" value="NAD(P)-binding Rossmann-like Domain"/>
    <property type="match status" value="1"/>
</dbReference>
<dbReference type="AlphaFoldDB" id="W4LCB3"/>
<dbReference type="InterPro" id="IPR000683">
    <property type="entry name" value="Gfo/Idh/MocA-like_OxRdtase_N"/>
</dbReference>
<dbReference type="SUPFAM" id="SSF51735">
    <property type="entry name" value="NAD(P)-binding Rossmann-fold domains"/>
    <property type="match status" value="1"/>
</dbReference>
<keyword evidence="4" id="KW-1185">Reference proteome</keyword>
<dbReference type="PATRIC" id="fig|1429438.4.peg.5613"/>
<name>W4LCB3_ENTF1</name>
<feature type="domain" description="Gfo/Idh/MocA-like oxidoreductase N-terminal" evidence="1">
    <location>
        <begin position="3"/>
        <end position="121"/>
    </location>
</feature>
<evidence type="ECO:0000313" key="4">
    <source>
        <dbReference type="Proteomes" id="UP000019141"/>
    </source>
</evidence>
<dbReference type="GO" id="GO:0000166">
    <property type="term" value="F:nucleotide binding"/>
    <property type="evidence" value="ECO:0007669"/>
    <property type="project" value="InterPro"/>
</dbReference>
<dbReference type="EMBL" id="AZHW01000878">
    <property type="protein sequence ID" value="ETW95733.1"/>
    <property type="molecule type" value="Genomic_DNA"/>
</dbReference>
<evidence type="ECO:0000259" key="1">
    <source>
        <dbReference type="Pfam" id="PF01408"/>
    </source>
</evidence>
<proteinExistence type="predicted"/>
<organism evidence="3 4">
    <name type="scientific">Entotheonella factor</name>
    <dbReference type="NCBI Taxonomy" id="1429438"/>
    <lineage>
        <taxon>Bacteria</taxon>
        <taxon>Pseudomonadati</taxon>
        <taxon>Nitrospinota/Tectimicrobiota group</taxon>
        <taxon>Candidatus Tectimicrobiota</taxon>
        <taxon>Candidatus Entotheonellia</taxon>
        <taxon>Candidatus Entotheonellales</taxon>
        <taxon>Candidatus Entotheonellaceae</taxon>
        <taxon>Candidatus Entotheonella</taxon>
    </lineage>
</organism>
<dbReference type="Pfam" id="PF01408">
    <property type="entry name" value="GFO_IDH_MocA"/>
    <property type="match status" value="1"/>
</dbReference>
<dbReference type="Proteomes" id="UP000019141">
    <property type="component" value="Unassembled WGS sequence"/>
</dbReference>
<feature type="domain" description="GFO/IDH/MocA-like oxidoreductase" evidence="2">
    <location>
        <begin position="131"/>
        <end position="238"/>
    </location>
</feature>
<protein>
    <recommendedName>
        <fullName evidence="5">Oxidoreductase</fullName>
    </recommendedName>
</protein>
<dbReference type="Gene3D" id="3.30.360.10">
    <property type="entry name" value="Dihydrodipicolinate Reductase, domain 2"/>
    <property type="match status" value="1"/>
</dbReference>
<evidence type="ECO:0000313" key="3">
    <source>
        <dbReference type="EMBL" id="ETW95733.1"/>
    </source>
</evidence>
<comment type="caution">
    <text evidence="3">The sequence shown here is derived from an EMBL/GenBank/DDBJ whole genome shotgun (WGS) entry which is preliminary data.</text>
</comment>
<dbReference type="PANTHER" id="PTHR43377">
    <property type="entry name" value="BILIVERDIN REDUCTASE A"/>
    <property type="match status" value="1"/>
</dbReference>
<accession>W4LCB3</accession>
<dbReference type="PANTHER" id="PTHR43377:SF6">
    <property type="entry name" value="GFO_IDH_MOCA-LIKE OXIDOREDUCTASE N-TERMINAL DOMAIN-CONTAINING PROTEIN"/>
    <property type="match status" value="1"/>
</dbReference>
<gene>
    <name evidence="3" type="ORF">ETSY1_29455</name>
</gene>